<feature type="non-terminal residue" evidence="2">
    <location>
        <position position="1"/>
    </location>
</feature>
<feature type="compositionally biased region" description="Basic residues" evidence="1">
    <location>
        <begin position="181"/>
        <end position="193"/>
    </location>
</feature>
<feature type="region of interest" description="Disordered" evidence="1">
    <location>
        <begin position="84"/>
        <end position="103"/>
    </location>
</feature>
<keyword evidence="3" id="KW-1185">Reference proteome</keyword>
<accession>A0A9P5XR02</accession>
<gene>
    <name evidence="2" type="ORF">BDZ94DRAFT_1242293</name>
</gene>
<sequence>ELHPIVKQQGEYLVQHTQVPTWEPVGDTGEVTLGPLRPSVAVIELAQHMQEDVVVYAYRMVCITEMQEHAKSIKFQKKVALKKDADVEMTDASGSASTDRSTIQSMVDKAVAAQMKKAQKTTPGKGKKDQKKGKGKSSNSQAPKPWKQNPGTPYVPKPAKAARVSAVKGGKPQRGGNARGRGGKGNRGRGRSA</sequence>
<comment type="caution">
    <text evidence="2">The sequence shown here is derived from an EMBL/GenBank/DDBJ whole genome shotgun (WGS) entry which is preliminary data.</text>
</comment>
<dbReference type="Proteomes" id="UP000807353">
    <property type="component" value="Unassembled WGS sequence"/>
</dbReference>
<protein>
    <submittedName>
        <fullName evidence="2">Uncharacterized protein</fullName>
    </submittedName>
</protein>
<evidence type="ECO:0000313" key="2">
    <source>
        <dbReference type="EMBL" id="KAF9455374.1"/>
    </source>
</evidence>
<dbReference type="AlphaFoldDB" id="A0A9P5XR02"/>
<feature type="region of interest" description="Disordered" evidence="1">
    <location>
        <begin position="112"/>
        <end position="193"/>
    </location>
</feature>
<evidence type="ECO:0000313" key="3">
    <source>
        <dbReference type="Proteomes" id="UP000807353"/>
    </source>
</evidence>
<proteinExistence type="predicted"/>
<organism evidence="2 3">
    <name type="scientific">Collybia nuda</name>
    <dbReference type="NCBI Taxonomy" id="64659"/>
    <lineage>
        <taxon>Eukaryota</taxon>
        <taxon>Fungi</taxon>
        <taxon>Dikarya</taxon>
        <taxon>Basidiomycota</taxon>
        <taxon>Agaricomycotina</taxon>
        <taxon>Agaricomycetes</taxon>
        <taxon>Agaricomycetidae</taxon>
        <taxon>Agaricales</taxon>
        <taxon>Tricholomatineae</taxon>
        <taxon>Clitocybaceae</taxon>
        <taxon>Collybia</taxon>
    </lineage>
</organism>
<feature type="compositionally biased region" description="Polar residues" evidence="1">
    <location>
        <begin position="92"/>
        <end position="103"/>
    </location>
</feature>
<reference evidence="2" key="1">
    <citation type="submission" date="2020-11" db="EMBL/GenBank/DDBJ databases">
        <authorList>
            <consortium name="DOE Joint Genome Institute"/>
            <person name="Ahrendt S."/>
            <person name="Riley R."/>
            <person name="Andreopoulos W."/>
            <person name="Labutti K."/>
            <person name="Pangilinan J."/>
            <person name="Ruiz-Duenas F.J."/>
            <person name="Barrasa J.M."/>
            <person name="Sanchez-Garcia M."/>
            <person name="Camarero S."/>
            <person name="Miyauchi S."/>
            <person name="Serrano A."/>
            <person name="Linde D."/>
            <person name="Babiker R."/>
            <person name="Drula E."/>
            <person name="Ayuso-Fernandez I."/>
            <person name="Pacheco R."/>
            <person name="Padilla G."/>
            <person name="Ferreira P."/>
            <person name="Barriuso J."/>
            <person name="Kellner H."/>
            <person name="Castanera R."/>
            <person name="Alfaro M."/>
            <person name="Ramirez L."/>
            <person name="Pisabarro A.G."/>
            <person name="Kuo A."/>
            <person name="Tritt A."/>
            <person name="Lipzen A."/>
            <person name="He G."/>
            <person name="Yan M."/>
            <person name="Ng V."/>
            <person name="Cullen D."/>
            <person name="Martin F."/>
            <person name="Rosso M.-N."/>
            <person name="Henrissat B."/>
            <person name="Hibbett D."/>
            <person name="Martinez A.T."/>
            <person name="Grigoriev I.V."/>
        </authorList>
    </citation>
    <scope>NUCLEOTIDE SEQUENCE</scope>
    <source>
        <strain evidence="2">CBS 247.69</strain>
    </source>
</reference>
<dbReference type="EMBL" id="MU150719">
    <property type="protein sequence ID" value="KAF9455374.1"/>
    <property type="molecule type" value="Genomic_DNA"/>
</dbReference>
<evidence type="ECO:0000256" key="1">
    <source>
        <dbReference type="SAM" id="MobiDB-lite"/>
    </source>
</evidence>
<name>A0A9P5XR02_9AGAR</name>